<evidence type="ECO:0008006" key="3">
    <source>
        <dbReference type="Google" id="ProtNLM"/>
    </source>
</evidence>
<evidence type="ECO:0000313" key="1">
    <source>
        <dbReference type="EMBL" id="MDY0882649.1"/>
    </source>
</evidence>
<keyword evidence="2" id="KW-1185">Reference proteome</keyword>
<name>A0ABU5E9C7_9PROT</name>
<dbReference type="CDD" id="cd02440">
    <property type="entry name" value="AdoMet_MTases"/>
    <property type="match status" value="1"/>
</dbReference>
<dbReference type="InterPro" id="IPR029063">
    <property type="entry name" value="SAM-dependent_MTases_sf"/>
</dbReference>
<dbReference type="Proteomes" id="UP001279642">
    <property type="component" value="Unassembled WGS sequence"/>
</dbReference>
<comment type="caution">
    <text evidence="1">The sequence shown here is derived from an EMBL/GenBank/DDBJ whole genome shotgun (WGS) entry which is preliminary data.</text>
</comment>
<dbReference type="RefSeq" id="WP_320507717.1">
    <property type="nucleotide sequence ID" value="NZ_JAXCLW010000002.1"/>
</dbReference>
<dbReference type="EMBL" id="JAXCLW010000002">
    <property type="protein sequence ID" value="MDY0882649.1"/>
    <property type="molecule type" value="Genomic_DNA"/>
</dbReference>
<gene>
    <name evidence="1" type="ORF">SMD27_07335</name>
</gene>
<sequence length="568" mass="64099">MINPIAPQKLDLDAILQIARLQLSDQPAADSLQKTTAFEAIFNQAAGALSNAASVNIFVFHAEVPASASAINYRDVTIDHSKFDYNRIVEHCIKAGLAAQPGARVILVTDDQFGRNFAHPALVTVRLPLDTASPMYQRVVAMYAYVRSALFTVPTVFLDGDAFLNDRVDRVFKANFDVAVTYRHQAGLMPINEGVLFANPANKTGVGNFFRFYLGTYDCLCRHPIIRDYYGDIKRWRGGQLSLNALACPLGLPSELDQANLQGARITYYACDTFNFSMEGGQNYQKHELDSKVVLHLKGRRKVLLDAIAEYQQQRHRALEKLSLSQSIADTTVRDQSVRPTAQVPTSLADRIYSLDTTTPADYEPPAVINYAQASLTEIADHFKTDKGTIKHHYTRHYETYFSPLRQRPGVSLMEIGVACGSSLKMWSKYFVNAQVTGVDIREECKQLCKRYPNISIYIADASKKAIDGQFDIIIDDGSHVSRDIVDTFRLNWPNLKPSGIYVIEDLKCTHNPAYRSLLPFDIPEERFNRHHFTAMIDDCLKQMDWRQSDIEFIHFYRELAFIKKAAA</sequence>
<organism evidence="1 2">
    <name type="scientific">Dongia soli</name>
    <dbReference type="NCBI Taxonomy" id="600628"/>
    <lineage>
        <taxon>Bacteria</taxon>
        <taxon>Pseudomonadati</taxon>
        <taxon>Pseudomonadota</taxon>
        <taxon>Alphaproteobacteria</taxon>
        <taxon>Rhodospirillales</taxon>
        <taxon>Dongiaceae</taxon>
        <taxon>Dongia</taxon>
    </lineage>
</organism>
<reference evidence="1 2" key="1">
    <citation type="journal article" date="2016" name="Antonie Van Leeuwenhoek">
        <title>Dongia soli sp. nov., isolated from soil from Dokdo, Korea.</title>
        <authorList>
            <person name="Kim D.U."/>
            <person name="Lee H."/>
            <person name="Kim H."/>
            <person name="Kim S.G."/>
            <person name="Ka J.O."/>
        </authorList>
    </citation>
    <scope>NUCLEOTIDE SEQUENCE [LARGE SCALE GENOMIC DNA]</scope>
    <source>
        <strain evidence="1 2">D78</strain>
    </source>
</reference>
<dbReference type="SUPFAM" id="SSF53335">
    <property type="entry name" value="S-adenosyl-L-methionine-dependent methyltransferases"/>
    <property type="match status" value="1"/>
</dbReference>
<proteinExistence type="predicted"/>
<evidence type="ECO:0000313" key="2">
    <source>
        <dbReference type="Proteomes" id="UP001279642"/>
    </source>
</evidence>
<accession>A0ABU5E9C7</accession>
<protein>
    <recommendedName>
        <fullName evidence="3">Methyltransferase family protein</fullName>
    </recommendedName>
</protein>
<dbReference type="Gene3D" id="3.40.50.150">
    <property type="entry name" value="Vaccinia Virus protein VP39"/>
    <property type="match status" value="1"/>
</dbReference>